<dbReference type="AlphaFoldDB" id="A0A1Q2CZ86"/>
<dbReference type="NCBIfam" id="TIGR02937">
    <property type="entry name" value="sigma70-ECF"/>
    <property type="match status" value="1"/>
</dbReference>
<keyword evidence="3" id="KW-0238">DNA-binding</keyword>
<feature type="domain" description="RNA polymerase sigma-70 region 4" evidence="7">
    <location>
        <begin position="206"/>
        <end position="253"/>
    </location>
</feature>
<evidence type="ECO:0000259" key="6">
    <source>
        <dbReference type="Pfam" id="PF04542"/>
    </source>
</evidence>
<keyword evidence="1" id="KW-0805">Transcription regulation</keyword>
<dbReference type="Proteomes" id="UP000188235">
    <property type="component" value="Chromosome"/>
</dbReference>
<evidence type="ECO:0000256" key="4">
    <source>
        <dbReference type="ARBA" id="ARBA00023163"/>
    </source>
</evidence>
<dbReference type="GO" id="GO:0016987">
    <property type="term" value="F:sigma factor activity"/>
    <property type="evidence" value="ECO:0007669"/>
    <property type="project" value="UniProtKB-KW"/>
</dbReference>
<dbReference type="PANTHER" id="PTHR30385:SF4">
    <property type="entry name" value="RNA POLYMERASE SIGMA-E FACTOR"/>
    <property type="match status" value="1"/>
</dbReference>
<dbReference type="Pfam" id="PF04542">
    <property type="entry name" value="Sigma70_r2"/>
    <property type="match status" value="1"/>
</dbReference>
<reference evidence="8 9" key="1">
    <citation type="journal article" date="2008" name="Int. J. Syst. Evol. Microbiol.">
        <title>Tessaracoccus flavescens sp. nov., isolated from marine sediment.</title>
        <authorList>
            <person name="Lee D.W."/>
            <person name="Lee S.D."/>
        </authorList>
    </citation>
    <scope>NUCLEOTIDE SEQUENCE [LARGE SCALE GENOMIC DNA]</scope>
    <source>
        <strain evidence="8 9">SST-39T</strain>
    </source>
</reference>
<evidence type="ECO:0000313" key="9">
    <source>
        <dbReference type="Proteomes" id="UP000188235"/>
    </source>
</evidence>
<feature type="domain" description="RNA polymerase sigma-70 region 2" evidence="6">
    <location>
        <begin position="43"/>
        <end position="110"/>
    </location>
</feature>
<gene>
    <name evidence="8" type="ORF">BW733_11925</name>
</gene>
<dbReference type="InterPro" id="IPR036388">
    <property type="entry name" value="WH-like_DNA-bd_sf"/>
</dbReference>
<name>A0A1Q2CZ86_9ACTN</name>
<dbReference type="InterPro" id="IPR007630">
    <property type="entry name" value="RNA_pol_sigma70_r4"/>
</dbReference>
<keyword evidence="9" id="KW-1185">Reference proteome</keyword>
<dbReference type="InterPro" id="IPR007627">
    <property type="entry name" value="RNA_pol_sigma70_r2"/>
</dbReference>
<evidence type="ECO:0000313" key="8">
    <source>
        <dbReference type="EMBL" id="AQP51418.1"/>
    </source>
</evidence>
<dbReference type="PANTHER" id="PTHR30385">
    <property type="entry name" value="SIGMA FACTOR F FLAGELLAR"/>
    <property type="match status" value="1"/>
</dbReference>
<dbReference type="InterPro" id="IPR013324">
    <property type="entry name" value="RNA_pol_sigma_r3/r4-like"/>
</dbReference>
<evidence type="ECO:0000256" key="1">
    <source>
        <dbReference type="ARBA" id="ARBA00023015"/>
    </source>
</evidence>
<dbReference type="RefSeq" id="WP_077350707.1">
    <property type="nucleotide sequence ID" value="NZ_CP019607.1"/>
</dbReference>
<evidence type="ECO:0008006" key="10">
    <source>
        <dbReference type="Google" id="ProtNLM"/>
    </source>
</evidence>
<dbReference type="GO" id="GO:0003677">
    <property type="term" value="F:DNA binding"/>
    <property type="evidence" value="ECO:0007669"/>
    <property type="project" value="UniProtKB-KW"/>
</dbReference>
<dbReference type="Gene3D" id="1.20.120.1810">
    <property type="match status" value="1"/>
</dbReference>
<evidence type="ECO:0000259" key="5">
    <source>
        <dbReference type="Pfam" id="PF04539"/>
    </source>
</evidence>
<keyword evidence="2" id="KW-0731">Sigma factor</keyword>
<dbReference type="SUPFAM" id="SSF88946">
    <property type="entry name" value="Sigma2 domain of RNA polymerase sigma factors"/>
    <property type="match status" value="1"/>
</dbReference>
<dbReference type="SUPFAM" id="SSF88659">
    <property type="entry name" value="Sigma3 and sigma4 domains of RNA polymerase sigma factors"/>
    <property type="match status" value="2"/>
</dbReference>
<organism evidence="8 9">
    <name type="scientific">Tessaracoccus flavescens</name>
    <dbReference type="NCBI Taxonomy" id="399497"/>
    <lineage>
        <taxon>Bacteria</taxon>
        <taxon>Bacillati</taxon>
        <taxon>Actinomycetota</taxon>
        <taxon>Actinomycetes</taxon>
        <taxon>Propionibacteriales</taxon>
        <taxon>Propionibacteriaceae</taxon>
        <taxon>Tessaracoccus</taxon>
    </lineage>
</organism>
<sequence>MPRAQTAATPHQARESRTHTLFQELLVTRAQSERELLTREIAQLNLPLCTAVASRFFGRGNDRDDLIQVARVGLLLVIRRYRPGRGPAFASFAVPTISGELKRHFRDQCWIVRPPRSIQELHPRVVDSRRVLEQELGHPPTLAEIARHLGVEVGRVTACMGAPTGFHPISLDSATHPDSSVRLIETLPAEDVVDHLIDRIWLDRAVQSLPAQDRLLIRLRFVESLSQTQIASRLGVSQMQVSRQLRRVLRLLRSRLHEPEGQAA</sequence>
<dbReference type="InterPro" id="IPR014284">
    <property type="entry name" value="RNA_pol_sigma-70_dom"/>
</dbReference>
<feature type="domain" description="RNA polymerase sigma-70 region 3" evidence="5">
    <location>
        <begin position="124"/>
        <end position="194"/>
    </location>
</feature>
<dbReference type="InterPro" id="IPR007624">
    <property type="entry name" value="RNA_pol_sigma70_r3"/>
</dbReference>
<protein>
    <recommendedName>
        <fullName evidence="10">RNA polymerase subunit sigma-28</fullName>
    </recommendedName>
</protein>
<dbReference type="Pfam" id="PF04545">
    <property type="entry name" value="Sigma70_r4"/>
    <property type="match status" value="1"/>
</dbReference>
<dbReference type="Gene3D" id="1.10.10.10">
    <property type="entry name" value="Winged helix-like DNA-binding domain superfamily/Winged helix DNA-binding domain"/>
    <property type="match status" value="2"/>
</dbReference>
<dbReference type="InterPro" id="IPR013325">
    <property type="entry name" value="RNA_pol_sigma_r2"/>
</dbReference>
<proteinExistence type="predicted"/>
<dbReference type="OrthoDB" id="9804285at2"/>
<evidence type="ECO:0000259" key="7">
    <source>
        <dbReference type="Pfam" id="PF04545"/>
    </source>
</evidence>
<dbReference type="Pfam" id="PF04539">
    <property type="entry name" value="Sigma70_r3"/>
    <property type="match status" value="1"/>
</dbReference>
<dbReference type="STRING" id="399497.BW733_11925"/>
<evidence type="ECO:0000256" key="3">
    <source>
        <dbReference type="ARBA" id="ARBA00023125"/>
    </source>
</evidence>
<dbReference type="GO" id="GO:0006352">
    <property type="term" value="P:DNA-templated transcription initiation"/>
    <property type="evidence" value="ECO:0007669"/>
    <property type="project" value="InterPro"/>
</dbReference>
<dbReference type="EMBL" id="CP019607">
    <property type="protein sequence ID" value="AQP51418.1"/>
    <property type="molecule type" value="Genomic_DNA"/>
</dbReference>
<keyword evidence="4" id="KW-0804">Transcription</keyword>
<accession>A0A1Q2CZ86</accession>
<evidence type="ECO:0000256" key="2">
    <source>
        <dbReference type="ARBA" id="ARBA00023082"/>
    </source>
</evidence>
<dbReference type="KEGG" id="tfa:BW733_11925"/>